<feature type="domain" description="Phospholipid/glycerol acyltransferase" evidence="4">
    <location>
        <begin position="27"/>
        <end position="145"/>
    </location>
</feature>
<dbReference type="AlphaFoldDB" id="A0A1D8UWT3"/>
<dbReference type="Proteomes" id="UP000179145">
    <property type="component" value="Chromosome"/>
</dbReference>
<dbReference type="OrthoDB" id="152799at2"/>
<dbReference type="eggNOG" id="COG0204">
    <property type="taxonomic scope" value="Bacteria"/>
</dbReference>
<dbReference type="InterPro" id="IPR002123">
    <property type="entry name" value="Plipid/glycerol_acylTrfase"/>
</dbReference>
<comment type="pathway">
    <text evidence="1">Lipid metabolism.</text>
</comment>
<dbReference type="Pfam" id="PF01553">
    <property type="entry name" value="Acyltransferase"/>
    <property type="match status" value="1"/>
</dbReference>
<dbReference type="GO" id="GO:0006654">
    <property type="term" value="P:phosphatidic acid biosynthetic process"/>
    <property type="evidence" value="ECO:0007669"/>
    <property type="project" value="TreeGrafter"/>
</dbReference>
<evidence type="ECO:0000256" key="1">
    <source>
        <dbReference type="ARBA" id="ARBA00005189"/>
    </source>
</evidence>
<keyword evidence="6" id="KW-1185">Reference proteome</keyword>
<keyword evidence="3" id="KW-0012">Acyltransferase</keyword>
<evidence type="ECO:0000259" key="4">
    <source>
        <dbReference type="SMART" id="SM00563"/>
    </source>
</evidence>
<dbReference type="EMBL" id="CP014674">
    <property type="protein sequence ID" value="AOX18145.1"/>
    <property type="molecule type" value="Genomic_DNA"/>
</dbReference>
<accession>A0A1D8UWT3</accession>
<evidence type="ECO:0000313" key="6">
    <source>
        <dbReference type="Proteomes" id="UP000179145"/>
    </source>
</evidence>
<protein>
    <recommendedName>
        <fullName evidence="4">Phospholipid/glycerol acyltransferase domain-containing protein</fullName>
    </recommendedName>
</protein>
<keyword evidence="2" id="KW-0808">Transferase</keyword>
<proteinExistence type="predicted"/>
<gene>
    <name evidence="5" type="ORF">A0U89_05400</name>
</gene>
<organism evidence="5 6">
    <name type="scientific">Kozakia baliensis</name>
    <dbReference type="NCBI Taxonomy" id="153496"/>
    <lineage>
        <taxon>Bacteria</taxon>
        <taxon>Pseudomonadati</taxon>
        <taxon>Pseudomonadota</taxon>
        <taxon>Alphaproteobacteria</taxon>
        <taxon>Acetobacterales</taxon>
        <taxon>Acetobacteraceae</taxon>
        <taxon>Kozakia</taxon>
    </lineage>
</organism>
<name>A0A1D8UWT3_9PROT</name>
<dbReference type="CDD" id="cd06551">
    <property type="entry name" value="LPLAT"/>
    <property type="match status" value="1"/>
</dbReference>
<sequence length="237" mass="26964">MRRSVLRHFNAVRLCGDKPDIADNTPVIICSNHTSWWDPALFAFLQQYFFGTQQGFGPIDAQALKQYPLLGRAGLIPLDPNDFQSIRRFLKTSEHVLNSKHILWITAQGRFVDSRVRPLELEPGIAHLIKRIPGVSVVPLAIEYVFWSESRPEALLQFGAPLKYQDFSKDSINDIRKSIEDALTTTMDTLAKKSLTRDPDCFKILERGSAGIGGIYDSFRRLRAWSQGHKFQARHTP</sequence>
<evidence type="ECO:0000256" key="3">
    <source>
        <dbReference type="ARBA" id="ARBA00023315"/>
    </source>
</evidence>
<dbReference type="STRING" id="153496.A0U89_05400"/>
<dbReference type="PANTHER" id="PTHR10434">
    <property type="entry name" value="1-ACYL-SN-GLYCEROL-3-PHOSPHATE ACYLTRANSFERASE"/>
    <property type="match status" value="1"/>
</dbReference>
<dbReference type="SUPFAM" id="SSF69593">
    <property type="entry name" value="Glycerol-3-phosphate (1)-acyltransferase"/>
    <property type="match status" value="1"/>
</dbReference>
<dbReference type="GO" id="GO:0005886">
    <property type="term" value="C:plasma membrane"/>
    <property type="evidence" value="ECO:0007669"/>
    <property type="project" value="TreeGrafter"/>
</dbReference>
<evidence type="ECO:0000256" key="2">
    <source>
        <dbReference type="ARBA" id="ARBA00022679"/>
    </source>
</evidence>
<dbReference type="KEGG" id="kba:A0U89_05400"/>
<dbReference type="SMART" id="SM00563">
    <property type="entry name" value="PlsC"/>
    <property type="match status" value="1"/>
</dbReference>
<evidence type="ECO:0000313" key="5">
    <source>
        <dbReference type="EMBL" id="AOX18145.1"/>
    </source>
</evidence>
<dbReference type="GO" id="GO:0003841">
    <property type="term" value="F:1-acylglycerol-3-phosphate O-acyltransferase activity"/>
    <property type="evidence" value="ECO:0007669"/>
    <property type="project" value="TreeGrafter"/>
</dbReference>
<dbReference type="PANTHER" id="PTHR10434:SF11">
    <property type="entry name" value="1-ACYL-SN-GLYCEROL-3-PHOSPHATE ACYLTRANSFERASE"/>
    <property type="match status" value="1"/>
</dbReference>
<reference evidence="5 6" key="1">
    <citation type="journal article" date="2016" name="Microb. Cell Fact.">
        <title>Dissection of exopolysaccharide biosynthesis in Kozakia baliensis.</title>
        <authorList>
            <person name="Brandt J.U."/>
            <person name="Jakob F."/>
            <person name="Behr J."/>
            <person name="Geissler A.J."/>
            <person name="Vogel R.F."/>
        </authorList>
    </citation>
    <scope>NUCLEOTIDE SEQUENCE [LARGE SCALE GENOMIC DNA]</scope>
    <source>
        <strain evidence="5 6">DSM 14400</strain>
    </source>
</reference>